<gene>
    <name evidence="3" type="ORF">TRFO_39522</name>
</gene>
<dbReference type="VEuPathDB" id="TrichDB:TRFO_39522"/>
<protein>
    <recommendedName>
        <fullName evidence="2">Guanylate cyclase domain-containing protein</fullName>
    </recommendedName>
</protein>
<dbReference type="GeneID" id="94847400"/>
<dbReference type="InterPro" id="IPR001054">
    <property type="entry name" value="A/G_cyclase"/>
</dbReference>
<feature type="transmembrane region" description="Helical" evidence="1">
    <location>
        <begin position="302"/>
        <end position="323"/>
    </location>
</feature>
<dbReference type="GO" id="GO:0070482">
    <property type="term" value="P:response to oxygen levels"/>
    <property type="evidence" value="ECO:0007669"/>
    <property type="project" value="TreeGrafter"/>
</dbReference>
<dbReference type="RefSeq" id="XP_068347411.1">
    <property type="nucleotide sequence ID" value="XM_068512696.1"/>
</dbReference>
<keyword evidence="4" id="KW-1185">Reference proteome</keyword>
<dbReference type="GO" id="GO:0004383">
    <property type="term" value="F:guanylate cyclase activity"/>
    <property type="evidence" value="ECO:0007669"/>
    <property type="project" value="TreeGrafter"/>
</dbReference>
<evidence type="ECO:0000256" key="1">
    <source>
        <dbReference type="SAM" id="Phobius"/>
    </source>
</evidence>
<dbReference type="Proteomes" id="UP000179807">
    <property type="component" value="Unassembled WGS sequence"/>
</dbReference>
<dbReference type="PANTHER" id="PTHR45655:SF13">
    <property type="entry name" value="SOLUBLE GUANYLATE CYCLASE GCY-32-RELATED"/>
    <property type="match status" value="1"/>
</dbReference>
<organism evidence="3 4">
    <name type="scientific">Tritrichomonas foetus</name>
    <dbReference type="NCBI Taxonomy" id="1144522"/>
    <lineage>
        <taxon>Eukaryota</taxon>
        <taxon>Metamonada</taxon>
        <taxon>Parabasalia</taxon>
        <taxon>Tritrichomonadida</taxon>
        <taxon>Tritrichomonadidae</taxon>
        <taxon>Tritrichomonas</taxon>
    </lineage>
</organism>
<reference evidence="3" key="1">
    <citation type="submission" date="2016-10" db="EMBL/GenBank/DDBJ databases">
        <authorList>
            <person name="Benchimol M."/>
            <person name="Almeida L.G."/>
            <person name="Vasconcelos A.T."/>
            <person name="Perreira-Neves A."/>
            <person name="Rosa I.A."/>
            <person name="Tasca T."/>
            <person name="Bogo M.R."/>
            <person name="de Souza W."/>
        </authorList>
    </citation>
    <scope>NUCLEOTIDE SEQUENCE [LARGE SCALE GENOMIC DNA]</scope>
    <source>
        <strain evidence="3">K</strain>
    </source>
</reference>
<name>A0A1J4J4K5_9EUKA</name>
<feature type="domain" description="Guanylate cyclase" evidence="2">
    <location>
        <begin position="442"/>
        <end position="608"/>
    </location>
</feature>
<comment type="caution">
    <text evidence="3">The sequence shown here is derived from an EMBL/GenBank/DDBJ whole genome shotgun (WGS) entry which is preliminary data.</text>
</comment>
<feature type="transmembrane region" description="Helical" evidence="1">
    <location>
        <begin position="95"/>
        <end position="115"/>
    </location>
</feature>
<dbReference type="Gene3D" id="3.30.70.1230">
    <property type="entry name" value="Nucleotide cyclase"/>
    <property type="match status" value="1"/>
</dbReference>
<dbReference type="Pfam" id="PF00211">
    <property type="entry name" value="Guanylate_cyc"/>
    <property type="match status" value="1"/>
</dbReference>
<evidence type="ECO:0000313" key="3">
    <source>
        <dbReference type="EMBL" id="OHS94274.1"/>
    </source>
</evidence>
<keyword evidence="1" id="KW-0812">Transmembrane</keyword>
<dbReference type="InterPro" id="IPR029787">
    <property type="entry name" value="Nucleotide_cyclase"/>
</dbReference>
<dbReference type="GO" id="GO:0019934">
    <property type="term" value="P:cGMP-mediated signaling"/>
    <property type="evidence" value="ECO:0007669"/>
    <property type="project" value="TreeGrafter"/>
</dbReference>
<dbReference type="PANTHER" id="PTHR45655">
    <property type="entry name" value="GUANYLATE CYCLASE SOLUBLE SUBUNIT BETA-2"/>
    <property type="match status" value="1"/>
</dbReference>
<dbReference type="GO" id="GO:0008074">
    <property type="term" value="C:guanylate cyclase complex, soluble"/>
    <property type="evidence" value="ECO:0007669"/>
    <property type="project" value="TreeGrafter"/>
</dbReference>
<evidence type="ECO:0000259" key="2">
    <source>
        <dbReference type="PROSITE" id="PS50125"/>
    </source>
</evidence>
<proteinExistence type="predicted"/>
<dbReference type="SMART" id="SM00044">
    <property type="entry name" value="CYCc"/>
    <property type="match status" value="1"/>
</dbReference>
<dbReference type="EMBL" id="MLAK01001332">
    <property type="protein sequence ID" value="OHS94274.1"/>
    <property type="molecule type" value="Genomic_DNA"/>
</dbReference>
<keyword evidence="1" id="KW-1133">Transmembrane helix</keyword>
<dbReference type="AlphaFoldDB" id="A0A1J4J4K5"/>
<dbReference type="SUPFAM" id="SSF55073">
    <property type="entry name" value="Nucleotide cyclase"/>
    <property type="match status" value="1"/>
</dbReference>
<sequence>MFAAFVICIILYTILAIFMTRWIGNNEKTVYDCFAKIPKATISKVIEKLDNKRKITESNNEEAALISNSKEQKAIAVFRSGKGTSINMLNVKFNVFLFFFIFQLFLVMVLIYISLNDAMVKYRESYMQIRLVARSFIRAMDAVSYEMIMASIENGYNDTITNWSDIVTKNCETMIESSLESFSELVFRNVTEGRAPIGKYIGHIYNSLNQFNCEVGDFHQLNDHDIYKCYPNDSIFLLLLAYVQRAFRIYTLLGNPIDIQANVFVQPWHMIMSHLYMNFFNPLFLDYDDTINSYSKATFMTYLLWASAITIFSIALCILFQYISRVINDQIKNMLKCFLYIQSDILMRSNAIMKIMSGDFSSDGSDVLSDSQVYESLFKEFTDGIIVVNKKKEIVAINKIAHEIIGDVSIIPNEFQDEKENLFYGNRNWNVAVTQVNEIESAIVITDISEIVHTIDQIEEQKKILNEILVQIFPKQVIEKTVDNQEVSFLVSSATVLSVYVKNIEDSAKIKEIMEKKSLLKTNISVVYSIGNCFMAVAGIFAEVNISEAHAREITDYSSEVFQELKNEKIEIQMGISSGGPLICCVVKLESPLFEIYGSPVEMAQEMAYCGVPDSIHITRSVYELIYGGKHQIRERGEVPLLKYGKVVTYLISTDH</sequence>
<evidence type="ECO:0000313" key="4">
    <source>
        <dbReference type="Proteomes" id="UP000179807"/>
    </source>
</evidence>
<keyword evidence="1" id="KW-0472">Membrane</keyword>
<accession>A0A1J4J4K5</accession>
<dbReference type="PROSITE" id="PS50125">
    <property type="entry name" value="GUANYLATE_CYCLASE_2"/>
    <property type="match status" value="1"/>
</dbReference>